<evidence type="ECO:0000256" key="7">
    <source>
        <dbReference type="ARBA" id="ARBA00023136"/>
    </source>
</evidence>
<evidence type="ECO:0000313" key="9">
    <source>
        <dbReference type="EMBL" id="OLY78209.1"/>
    </source>
</evidence>
<dbReference type="Proteomes" id="UP000187455">
    <property type="component" value="Unassembled WGS sequence"/>
</dbReference>
<comment type="similarity">
    <text evidence="2">Belongs to the ATPase delta chain family.</text>
</comment>
<dbReference type="STRING" id="133383.A0A1R0GMW4"/>
<organism evidence="9 10">
    <name type="scientific">Smittium mucronatum</name>
    <dbReference type="NCBI Taxonomy" id="133383"/>
    <lineage>
        <taxon>Eukaryota</taxon>
        <taxon>Fungi</taxon>
        <taxon>Fungi incertae sedis</taxon>
        <taxon>Zoopagomycota</taxon>
        <taxon>Kickxellomycotina</taxon>
        <taxon>Harpellomycetes</taxon>
        <taxon>Harpellales</taxon>
        <taxon>Legeriomycetaceae</taxon>
        <taxon>Smittium</taxon>
    </lineage>
</organism>
<keyword evidence="8" id="KW-0066">ATP synthesis</keyword>
<dbReference type="NCBIfam" id="TIGR01145">
    <property type="entry name" value="ATP_synt_delta"/>
    <property type="match status" value="1"/>
</dbReference>
<comment type="caution">
    <text evidence="9">The sequence shown here is derived from an EMBL/GenBank/DDBJ whole genome shotgun (WGS) entry which is preliminary data.</text>
</comment>
<dbReference type="InterPro" id="IPR026015">
    <property type="entry name" value="ATP_synth_OSCP/delta_N_sf"/>
</dbReference>
<dbReference type="GO" id="GO:0016020">
    <property type="term" value="C:membrane"/>
    <property type="evidence" value="ECO:0007669"/>
    <property type="project" value="UniProtKB-SubCell"/>
</dbReference>
<name>A0A1R0GMW4_9FUNG</name>
<feature type="non-terminal residue" evidence="9">
    <location>
        <position position="203"/>
    </location>
</feature>
<dbReference type="AlphaFoldDB" id="A0A1R0GMW4"/>
<evidence type="ECO:0000256" key="6">
    <source>
        <dbReference type="ARBA" id="ARBA00023065"/>
    </source>
</evidence>
<dbReference type="Pfam" id="PF00213">
    <property type="entry name" value="OSCP"/>
    <property type="match status" value="1"/>
</dbReference>
<dbReference type="OrthoDB" id="1262810at2759"/>
<accession>A0A1R0GMW4</accession>
<sequence length="203" mass="22120">MFSTSKAVSKIFSRSYATANVRAPLDLHGIEGRYATALFQAAGNKNQLDKVETDLNKLSAQISRNARIGEVLSSPLTSKTIKQELLRAIPGISETTINFFSLLADNNRVNMISVIMTDYSSLMKAHRGIVPVKVTSAIPLDSKSLTHVKDIVGSRGLVKNFKQLEVVNNVNPSIIGGMVVEFGDYTVDMSVSSKIAKLDKFLT</sequence>
<gene>
    <name evidence="9" type="ORF">AYI68_g7746</name>
</gene>
<dbReference type="PROSITE" id="PS00389">
    <property type="entry name" value="ATPASE_DELTA"/>
    <property type="match status" value="1"/>
</dbReference>
<evidence type="ECO:0000256" key="4">
    <source>
        <dbReference type="ARBA" id="ARBA00022448"/>
    </source>
</evidence>
<dbReference type="Gene3D" id="1.10.520.20">
    <property type="entry name" value="N-terminal domain of the delta subunit of the F1F0-ATP synthase"/>
    <property type="match status" value="1"/>
</dbReference>
<dbReference type="HAMAP" id="MF_01416">
    <property type="entry name" value="ATP_synth_delta_bact"/>
    <property type="match status" value="1"/>
</dbReference>
<evidence type="ECO:0000256" key="8">
    <source>
        <dbReference type="ARBA" id="ARBA00023310"/>
    </source>
</evidence>
<dbReference type="GO" id="GO:0046933">
    <property type="term" value="F:proton-transporting ATP synthase activity, rotational mechanism"/>
    <property type="evidence" value="ECO:0007669"/>
    <property type="project" value="InterPro"/>
</dbReference>
<evidence type="ECO:0000256" key="1">
    <source>
        <dbReference type="ARBA" id="ARBA00004370"/>
    </source>
</evidence>
<keyword evidence="10" id="KW-1185">Reference proteome</keyword>
<evidence type="ECO:0000256" key="5">
    <source>
        <dbReference type="ARBA" id="ARBA00022781"/>
    </source>
</evidence>
<reference evidence="9 10" key="1">
    <citation type="journal article" date="2016" name="Mol. Biol. Evol.">
        <title>Genome-Wide Survey of Gut Fungi (Harpellales) Reveals the First Horizontally Transferred Ubiquitin Gene from a Mosquito Host.</title>
        <authorList>
            <person name="Wang Y."/>
            <person name="White M.M."/>
            <person name="Kvist S."/>
            <person name="Moncalvo J.M."/>
        </authorList>
    </citation>
    <scope>NUCLEOTIDE SEQUENCE [LARGE SCALE GENOMIC DNA]</scope>
    <source>
        <strain evidence="9 10">ALG-7-W6</strain>
    </source>
</reference>
<protein>
    <recommendedName>
        <fullName evidence="3">ATP synthase subunit 5, mitochondrial</fullName>
    </recommendedName>
</protein>
<comment type="subcellular location">
    <subcellularLocation>
        <location evidence="1">Membrane</location>
    </subcellularLocation>
</comment>
<evidence type="ECO:0000313" key="10">
    <source>
        <dbReference type="Proteomes" id="UP000187455"/>
    </source>
</evidence>
<dbReference type="InterPro" id="IPR020781">
    <property type="entry name" value="ATPase_OSCP/d_CS"/>
</dbReference>
<keyword evidence="7" id="KW-0472">Membrane</keyword>
<dbReference type="SUPFAM" id="SSF47928">
    <property type="entry name" value="N-terminal domain of the delta subunit of the F1F0-ATP synthase"/>
    <property type="match status" value="1"/>
</dbReference>
<dbReference type="PRINTS" id="PR00125">
    <property type="entry name" value="ATPASEDELTA"/>
</dbReference>
<dbReference type="EMBL" id="LSSL01006979">
    <property type="protein sequence ID" value="OLY78209.1"/>
    <property type="molecule type" value="Genomic_DNA"/>
</dbReference>
<keyword evidence="4" id="KW-0813">Transport</keyword>
<evidence type="ECO:0000256" key="2">
    <source>
        <dbReference type="ARBA" id="ARBA00007046"/>
    </source>
</evidence>
<dbReference type="InterPro" id="IPR000711">
    <property type="entry name" value="ATPase_OSCP/dsu"/>
</dbReference>
<keyword evidence="6" id="KW-0406">Ion transport</keyword>
<evidence type="ECO:0000256" key="3">
    <source>
        <dbReference type="ARBA" id="ARBA00014723"/>
    </source>
</evidence>
<keyword evidence="5" id="KW-0375">Hydrogen ion transport</keyword>
<dbReference type="PANTHER" id="PTHR11910">
    <property type="entry name" value="ATP SYNTHASE DELTA CHAIN"/>
    <property type="match status" value="1"/>
</dbReference>
<proteinExistence type="inferred from homology"/>